<gene>
    <name evidence="7" type="ORF">VSDG_01745</name>
</gene>
<dbReference type="OrthoDB" id="5620at2759"/>
<evidence type="ECO:0000313" key="7">
    <source>
        <dbReference type="EMBL" id="ROW02718.1"/>
    </source>
</evidence>
<sequence>MGYVKGGSKPSLIAGVGLGASYGLAGVLFPKGRLVVKRERRTDGRHSGYLLKENKDYGSELALGSSITLLGAATSRCIKTKFRAPVPLGLLATGGLATFYFLKKYREFNYGV</sequence>
<reference evidence="7 8" key="1">
    <citation type="submission" date="2015-09" db="EMBL/GenBank/DDBJ databases">
        <title>Host preference determinants of Valsa canker pathogens revealed by comparative genomics.</title>
        <authorList>
            <person name="Yin Z."/>
            <person name="Huang L."/>
        </authorList>
    </citation>
    <scope>NUCLEOTIDE SEQUENCE [LARGE SCALE GENOMIC DNA]</scope>
    <source>
        <strain evidence="7 8">YSFL</strain>
    </source>
</reference>
<evidence type="ECO:0000256" key="2">
    <source>
        <dbReference type="ARBA" id="ARBA00007590"/>
    </source>
</evidence>
<evidence type="ECO:0000313" key="8">
    <source>
        <dbReference type="Proteomes" id="UP000284375"/>
    </source>
</evidence>
<dbReference type="Proteomes" id="UP000284375">
    <property type="component" value="Unassembled WGS sequence"/>
</dbReference>
<keyword evidence="4 6" id="KW-1133">Transmembrane helix</keyword>
<dbReference type="Pfam" id="PF03647">
    <property type="entry name" value="Tmemb_14"/>
    <property type="match status" value="2"/>
</dbReference>
<feature type="transmembrane region" description="Helical" evidence="6">
    <location>
        <begin position="84"/>
        <end position="102"/>
    </location>
</feature>
<evidence type="ECO:0000256" key="5">
    <source>
        <dbReference type="ARBA" id="ARBA00023136"/>
    </source>
</evidence>
<proteinExistence type="inferred from homology"/>
<keyword evidence="3 6" id="KW-0812">Transmembrane</keyword>
<dbReference type="EMBL" id="LJZO01000004">
    <property type="protein sequence ID" value="ROW02718.1"/>
    <property type="molecule type" value="Genomic_DNA"/>
</dbReference>
<evidence type="ECO:0000256" key="6">
    <source>
        <dbReference type="SAM" id="Phobius"/>
    </source>
</evidence>
<protein>
    <submittedName>
        <fullName evidence="7">Uncharacterized protein</fullName>
    </submittedName>
</protein>
<dbReference type="InterPro" id="IPR005349">
    <property type="entry name" value="TMEM14"/>
</dbReference>
<dbReference type="InterPro" id="IPR044890">
    <property type="entry name" value="TMEM14_sf"/>
</dbReference>
<evidence type="ECO:0000256" key="4">
    <source>
        <dbReference type="ARBA" id="ARBA00022989"/>
    </source>
</evidence>
<feature type="transmembrane region" description="Helical" evidence="6">
    <location>
        <begin position="12"/>
        <end position="30"/>
    </location>
</feature>
<keyword evidence="5 6" id="KW-0472">Membrane</keyword>
<dbReference type="GO" id="GO:0016020">
    <property type="term" value="C:membrane"/>
    <property type="evidence" value="ECO:0007669"/>
    <property type="project" value="UniProtKB-SubCell"/>
</dbReference>
<evidence type="ECO:0000256" key="1">
    <source>
        <dbReference type="ARBA" id="ARBA00004370"/>
    </source>
</evidence>
<comment type="caution">
    <text evidence="7">The sequence shown here is derived from an EMBL/GenBank/DDBJ whole genome shotgun (WGS) entry which is preliminary data.</text>
</comment>
<comment type="subcellular location">
    <subcellularLocation>
        <location evidence="1">Membrane</location>
    </subcellularLocation>
</comment>
<name>A0A423WH60_CYTCH</name>
<organism evidence="7 8">
    <name type="scientific">Cytospora chrysosperma</name>
    <name type="common">Cytospora canker fungus</name>
    <name type="synonym">Sphaeria chrysosperma</name>
    <dbReference type="NCBI Taxonomy" id="252740"/>
    <lineage>
        <taxon>Eukaryota</taxon>
        <taxon>Fungi</taxon>
        <taxon>Dikarya</taxon>
        <taxon>Ascomycota</taxon>
        <taxon>Pezizomycotina</taxon>
        <taxon>Sordariomycetes</taxon>
        <taxon>Sordariomycetidae</taxon>
        <taxon>Diaporthales</taxon>
        <taxon>Cytosporaceae</taxon>
        <taxon>Cytospora</taxon>
    </lineage>
</organism>
<keyword evidence="8" id="KW-1185">Reference proteome</keyword>
<accession>A0A423WH60</accession>
<comment type="similarity">
    <text evidence="2">Belongs to the TMEM14 family.</text>
</comment>
<dbReference type="AlphaFoldDB" id="A0A423WH60"/>
<evidence type="ECO:0000256" key="3">
    <source>
        <dbReference type="ARBA" id="ARBA00022692"/>
    </source>
</evidence>
<dbReference type="Gene3D" id="1.10.10.1740">
    <property type="entry name" value="Transmembrane protein 14-like"/>
    <property type="match status" value="1"/>
</dbReference>